<evidence type="ECO:0000313" key="2">
    <source>
        <dbReference type="EMBL" id="BDZ53934.1"/>
    </source>
</evidence>
<proteinExistence type="predicted"/>
<dbReference type="Proteomes" id="UP001321477">
    <property type="component" value="Chromosome"/>
</dbReference>
<feature type="compositionally biased region" description="Low complexity" evidence="1">
    <location>
        <begin position="97"/>
        <end position="108"/>
    </location>
</feature>
<reference evidence="3" key="1">
    <citation type="journal article" date="2019" name="Int. J. Syst. Evol. Microbiol.">
        <title>The Global Catalogue of Microorganisms (GCM) 10K type strain sequencing project: providing services to taxonomists for standard genome sequencing and annotation.</title>
        <authorList>
            <consortium name="The Broad Institute Genomics Platform"/>
            <consortium name="The Broad Institute Genome Sequencing Center for Infectious Disease"/>
            <person name="Wu L."/>
            <person name="Ma J."/>
        </authorList>
    </citation>
    <scope>NUCLEOTIDE SEQUENCE [LARGE SCALE GENOMIC DNA]</scope>
    <source>
        <strain evidence="3">NBRC 109019</strain>
    </source>
</reference>
<evidence type="ECO:0000256" key="1">
    <source>
        <dbReference type="SAM" id="MobiDB-lite"/>
    </source>
</evidence>
<feature type="compositionally biased region" description="Basic and acidic residues" evidence="1">
    <location>
        <begin position="120"/>
        <end position="133"/>
    </location>
</feature>
<evidence type="ECO:0008006" key="4">
    <source>
        <dbReference type="Google" id="ProtNLM"/>
    </source>
</evidence>
<dbReference type="RefSeq" id="WP_234661085.1">
    <property type="nucleotide sequence ID" value="NZ_AP027734.1"/>
</dbReference>
<gene>
    <name evidence="2" type="ORF">GCM10025870_10070</name>
</gene>
<sequence>MSRIDTVLRVLGEVAHLSTLRSFGLADDEVRAAARRGAVIRVRPGWYASRRADAEQLVAVRVHAKLGCATALQRFGVWSGPAGPVHLHVPTNASRLGSPGAPGSPGASTGREVPSVWHPRTPDDRRRGIRPGDRSVAPTTHWLDDPDAHAALDWICSPSAALAQAVRCLPTEHAQAAVDSMVAERGMPRSDVERIVALAPARLGLVVDELSGRVGSGVESLFARRLVARGHRVESQVGLGPHGPFDGVIDGCVLYEADGWRHHASRESFEADRGRTLVAQSFGMPLVRPSAAQVLEDWPLVLAAVERTVADASRLRGLDGWPSR</sequence>
<organism evidence="2 3">
    <name type="scientific">Agromyces marinus</name>
    <dbReference type="NCBI Taxonomy" id="1389020"/>
    <lineage>
        <taxon>Bacteria</taxon>
        <taxon>Bacillati</taxon>
        <taxon>Actinomycetota</taxon>
        <taxon>Actinomycetes</taxon>
        <taxon>Micrococcales</taxon>
        <taxon>Microbacteriaceae</taxon>
        <taxon>Agromyces</taxon>
    </lineage>
</organism>
<dbReference type="EMBL" id="AP027734">
    <property type="protein sequence ID" value="BDZ53934.1"/>
    <property type="molecule type" value="Genomic_DNA"/>
</dbReference>
<feature type="region of interest" description="Disordered" evidence="1">
    <location>
        <begin position="89"/>
        <end position="141"/>
    </location>
</feature>
<accession>A0ABN6YA20</accession>
<evidence type="ECO:0000313" key="3">
    <source>
        <dbReference type="Proteomes" id="UP001321477"/>
    </source>
</evidence>
<keyword evidence="3" id="KW-1185">Reference proteome</keyword>
<protein>
    <recommendedName>
        <fullName evidence="4">DUF559 domain-containing protein</fullName>
    </recommendedName>
</protein>
<name>A0ABN6YA20_9MICO</name>